<comment type="caution">
    <text evidence="2">The sequence shown here is derived from an EMBL/GenBank/DDBJ whole genome shotgun (WGS) entry which is preliminary data.</text>
</comment>
<proteinExistence type="predicted"/>
<organism evidence="2">
    <name type="scientific">marine sediment metagenome</name>
    <dbReference type="NCBI Taxonomy" id="412755"/>
    <lineage>
        <taxon>unclassified sequences</taxon>
        <taxon>metagenomes</taxon>
        <taxon>ecological metagenomes</taxon>
    </lineage>
</organism>
<keyword evidence="1" id="KW-0472">Membrane</keyword>
<feature type="transmembrane region" description="Helical" evidence="1">
    <location>
        <begin position="101"/>
        <end position="120"/>
    </location>
</feature>
<sequence length="126" mass="13552">MKHQLAKSVALSLLSPVIIGSLLGLYYALTLQGDFLFVFFQLLMTAISNAHIVGLTMAAFVVPGYLLMFKYSKVNYSGVLTLGLLGGAIFSYLLSASTGEIFLINSVMSAFAAGLFLFGLRKSVKK</sequence>
<feature type="transmembrane region" description="Helical" evidence="1">
    <location>
        <begin position="9"/>
        <end position="29"/>
    </location>
</feature>
<feature type="transmembrane region" description="Helical" evidence="1">
    <location>
        <begin position="35"/>
        <end position="62"/>
    </location>
</feature>
<keyword evidence="1" id="KW-1133">Transmembrane helix</keyword>
<accession>A0A0F9V8M3</accession>
<dbReference type="EMBL" id="LAZR01000416">
    <property type="protein sequence ID" value="KKN69891.1"/>
    <property type="molecule type" value="Genomic_DNA"/>
</dbReference>
<evidence type="ECO:0000313" key="2">
    <source>
        <dbReference type="EMBL" id="KKN69891.1"/>
    </source>
</evidence>
<feature type="transmembrane region" description="Helical" evidence="1">
    <location>
        <begin position="74"/>
        <end position="95"/>
    </location>
</feature>
<name>A0A0F9V8M3_9ZZZZ</name>
<reference evidence="2" key="1">
    <citation type="journal article" date="2015" name="Nature">
        <title>Complex archaea that bridge the gap between prokaryotes and eukaryotes.</title>
        <authorList>
            <person name="Spang A."/>
            <person name="Saw J.H."/>
            <person name="Jorgensen S.L."/>
            <person name="Zaremba-Niedzwiedzka K."/>
            <person name="Martijn J."/>
            <person name="Lind A.E."/>
            <person name="van Eijk R."/>
            <person name="Schleper C."/>
            <person name="Guy L."/>
            <person name="Ettema T.J."/>
        </authorList>
    </citation>
    <scope>NUCLEOTIDE SEQUENCE</scope>
</reference>
<evidence type="ECO:0000256" key="1">
    <source>
        <dbReference type="SAM" id="Phobius"/>
    </source>
</evidence>
<gene>
    <name evidence="2" type="ORF">LCGC14_0436300</name>
</gene>
<protein>
    <submittedName>
        <fullName evidence="2">Uncharacterized protein</fullName>
    </submittedName>
</protein>
<keyword evidence="1" id="KW-0812">Transmembrane</keyword>
<dbReference type="AlphaFoldDB" id="A0A0F9V8M3"/>